<dbReference type="EMBL" id="KN848890">
    <property type="protein sequence ID" value="KIR68901.1"/>
    <property type="molecule type" value="Genomic_DNA"/>
</dbReference>
<keyword evidence="2" id="KW-0812">Transmembrane</keyword>
<keyword evidence="2" id="KW-1133">Transmembrane helix</keyword>
<evidence type="ECO:0008006" key="5">
    <source>
        <dbReference type="Google" id="ProtNLM"/>
    </source>
</evidence>
<feature type="compositionally biased region" description="Polar residues" evidence="1">
    <location>
        <begin position="23"/>
        <end position="40"/>
    </location>
</feature>
<evidence type="ECO:0000256" key="2">
    <source>
        <dbReference type="SAM" id="Phobius"/>
    </source>
</evidence>
<feature type="transmembrane region" description="Helical" evidence="2">
    <location>
        <begin position="260"/>
        <end position="279"/>
    </location>
</feature>
<organism evidence="3 4">
    <name type="scientific">Cryptococcus bacillisporus CA1873</name>
    <dbReference type="NCBI Taxonomy" id="1296111"/>
    <lineage>
        <taxon>Eukaryota</taxon>
        <taxon>Fungi</taxon>
        <taxon>Dikarya</taxon>
        <taxon>Basidiomycota</taxon>
        <taxon>Agaricomycotina</taxon>
        <taxon>Tremellomycetes</taxon>
        <taxon>Tremellales</taxon>
        <taxon>Cryptococcaceae</taxon>
        <taxon>Cryptococcus</taxon>
        <taxon>Cryptococcus gattii species complex</taxon>
    </lineage>
</organism>
<sequence length="515" mass="58896">MTSPERTEKDGALMRASALAQLNSDSSLTPLSNPSDSSPYQGPRERPKSPPDDPTEYGRHLKNKYRPYPLSLIPFDLNESYEASEYLTIRPYDVACQVDYLGEDWVNMYKGGLIINEQDFDDTYVRRYLDRFIQENSTGMRTAFSHQANLKTVFYCRKDKEWAKLGLVDEYRRQTGKVIGMPSQSQNSSRSKKDGAITPDASLIGYVKDPSCPLGWKPMLYAVVELKWTELATHLAGEEKKQTDEKTLIYLCQKGVFQTMWYVLLGYAISGCIFGLSIVNEYFYRIVYLDQSSTSKNPILTLEADSEFLEKAGRHFGYQRDGYSVEELSALPDFWSSPPNCLISDRANSILNKEARYRLDATILLFLARAAKLPTQRFLSGPPLPLDSAFDTSSNTNEESRVLDHLSAVPYPKITKSDPVDIDLDDIDSESGELTLAAYRDRLAMLGEQLWLLNGWTKRKICRLHIMQSYVQENSNEYPKSRVRLQRCLVAKDEQRQREGLEKAFQLRFLIDRPP</sequence>
<feature type="compositionally biased region" description="Basic and acidic residues" evidence="1">
    <location>
        <begin position="43"/>
        <end position="59"/>
    </location>
</feature>
<reference evidence="3 4" key="1">
    <citation type="submission" date="2015-01" db="EMBL/GenBank/DDBJ databases">
        <title>The Genome Sequence of Cryptococcus gattii CA1873.</title>
        <authorList>
            <consortium name="The Broad Institute Genomics Platform"/>
            <person name="Cuomo C."/>
            <person name="Litvintseva A."/>
            <person name="Chen Y."/>
            <person name="Heitman J."/>
            <person name="Sun S."/>
            <person name="Springer D."/>
            <person name="Dromer F."/>
            <person name="Young S."/>
            <person name="Zeng Q."/>
            <person name="Gargeya S."/>
            <person name="Abouelleil A."/>
            <person name="Alvarado L."/>
            <person name="Chapman S.B."/>
            <person name="Gainer-Dewar J."/>
            <person name="Goldberg J."/>
            <person name="Griggs A."/>
            <person name="Gujja S."/>
            <person name="Hansen M."/>
            <person name="Howarth C."/>
            <person name="Imamovic A."/>
            <person name="Larimer J."/>
            <person name="Murphy C."/>
            <person name="Naylor J."/>
            <person name="Pearson M."/>
            <person name="Priest M."/>
            <person name="Roberts A."/>
            <person name="Saif S."/>
            <person name="Shea T."/>
            <person name="Sykes S."/>
            <person name="Wortman J."/>
            <person name="Nusbaum C."/>
            <person name="Birren B."/>
        </authorList>
    </citation>
    <scope>NUCLEOTIDE SEQUENCE [LARGE SCALE GENOMIC DNA]</scope>
    <source>
        <strain evidence="3 4">CA1873</strain>
    </source>
</reference>
<name>A0ABR5BIA5_CRYGA</name>
<evidence type="ECO:0000313" key="3">
    <source>
        <dbReference type="EMBL" id="KIR68901.1"/>
    </source>
</evidence>
<accession>A0ABR5BIA5</accession>
<feature type="region of interest" description="Disordered" evidence="1">
    <location>
        <begin position="23"/>
        <end position="61"/>
    </location>
</feature>
<protein>
    <recommendedName>
        <fullName evidence="5">Fungal-type protein kinase domain-containing protein</fullName>
    </recommendedName>
</protein>
<dbReference type="Proteomes" id="UP000053800">
    <property type="component" value="Unassembled WGS sequence"/>
</dbReference>
<proteinExistence type="predicted"/>
<keyword evidence="2" id="KW-0472">Membrane</keyword>
<evidence type="ECO:0000313" key="4">
    <source>
        <dbReference type="Proteomes" id="UP000053800"/>
    </source>
</evidence>
<gene>
    <name evidence="3" type="ORF">I314_01331</name>
</gene>
<keyword evidence="4" id="KW-1185">Reference proteome</keyword>
<evidence type="ECO:0000256" key="1">
    <source>
        <dbReference type="SAM" id="MobiDB-lite"/>
    </source>
</evidence>